<dbReference type="AlphaFoldDB" id="A0A398BDU5"/>
<dbReference type="InterPro" id="IPR037219">
    <property type="entry name" value="Peptidase_M41-like"/>
</dbReference>
<evidence type="ECO:0000256" key="10">
    <source>
        <dbReference type="ARBA" id="ARBA00023054"/>
    </source>
</evidence>
<keyword evidence="4" id="KW-0479">Metal-binding</keyword>
<keyword evidence="11" id="KW-0472">Membrane</keyword>
<keyword evidence="8" id="KW-0067">ATP-binding</keyword>
<keyword evidence="3" id="KW-0645">Protease</keyword>
<dbReference type="SMART" id="SM00382">
    <property type="entry name" value="AAA"/>
    <property type="match status" value="1"/>
</dbReference>
<dbReference type="GO" id="GO:0006508">
    <property type="term" value="P:proteolysis"/>
    <property type="evidence" value="ECO:0007669"/>
    <property type="project" value="UniProtKB-KW"/>
</dbReference>
<dbReference type="GO" id="GO:0005524">
    <property type="term" value="F:ATP binding"/>
    <property type="evidence" value="ECO:0007669"/>
    <property type="project" value="UniProtKB-KW"/>
</dbReference>
<feature type="domain" description="AAA+ ATPase" evidence="12">
    <location>
        <begin position="199"/>
        <end position="335"/>
    </location>
</feature>
<reference evidence="13 14" key="1">
    <citation type="submission" date="2018-08" db="EMBL/GenBank/DDBJ databases">
        <title>Bacillus jemisoniae sp. nov., Bacillus chryseoplanitiae sp. nov., Bacillus resnikiae sp. nov., and Bacillus frankliniae sp. nov., isolated from Viking spacecraft and associated surfaces.</title>
        <authorList>
            <person name="Seuylemezian A."/>
            <person name="Vaishampayan P."/>
        </authorList>
    </citation>
    <scope>NUCLEOTIDE SEQUENCE [LARGE SCALE GENOMIC DNA]</scope>
    <source>
        <strain evidence="13 14">JJ-247</strain>
    </source>
</reference>
<evidence type="ECO:0000256" key="11">
    <source>
        <dbReference type="SAM" id="Phobius"/>
    </source>
</evidence>
<comment type="similarity">
    <text evidence="2">In the C-terminal section; belongs to the peptidase M41 family.</text>
</comment>
<comment type="caution">
    <text evidence="13">The sequence shown here is derived from an EMBL/GenBank/DDBJ whole genome shotgun (WGS) entry which is preliminary data.</text>
</comment>
<dbReference type="OrthoDB" id="9809379at2"/>
<dbReference type="Pfam" id="PF01434">
    <property type="entry name" value="Peptidase_M41"/>
    <property type="match status" value="1"/>
</dbReference>
<evidence type="ECO:0000256" key="8">
    <source>
        <dbReference type="ARBA" id="ARBA00022840"/>
    </source>
</evidence>
<dbReference type="GO" id="GO:0046872">
    <property type="term" value="F:metal ion binding"/>
    <property type="evidence" value="ECO:0007669"/>
    <property type="project" value="UniProtKB-KW"/>
</dbReference>
<keyword evidence="10" id="KW-0175">Coiled coil</keyword>
<dbReference type="GO" id="GO:0004222">
    <property type="term" value="F:metalloendopeptidase activity"/>
    <property type="evidence" value="ECO:0007669"/>
    <property type="project" value="InterPro"/>
</dbReference>
<evidence type="ECO:0000256" key="5">
    <source>
        <dbReference type="ARBA" id="ARBA00022741"/>
    </source>
</evidence>
<keyword evidence="14" id="KW-1185">Reference proteome</keyword>
<dbReference type="Pfam" id="PF17862">
    <property type="entry name" value="AAA_lid_3"/>
    <property type="match status" value="1"/>
</dbReference>
<feature type="transmembrane region" description="Helical" evidence="11">
    <location>
        <begin position="20"/>
        <end position="42"/>
    </location>
</feature>
<dbReference type="Gene3D" id="3.40.50.300">
    <property type="entry name" value="P-loop containing nucleotide triphosphate hydrolases"/>
    <property type="match status" value="1"/>
</dbReference>
<proteinExistence type="inferred from homology"/>
<dbReference type="InterPro" id="IPR041569">
    <property type="entry name" value="AAA_lid_3"/>
</dbReference>
<dbReference type="EMBL" id="QWVT01000007">
    <property type="protein sequence ID" value="RID88365.1"/>
    <property type="molecule type" value="Genomic_DNA"/>
</dbReference>
<evidence type="ECO:0000256" key="7">
    <source>
        <dbReference type="ARBA" id="ARBA00022833"/>
    </source>
</evidence>
<dbReference type="SUPFAM" id="SSF140990">
    <property type="entry name" value="FtsH protease domain-like"/>
    <property type="match status" value="1"/>
</dbReference>
<dbReference type="InterPro" id="IPR003959">
    <property type="entry name" value="ATPase_AAA_core"/>
</dbReference>
<evidence type="ECO:0000313" key="14">
    <source>
        <dbReference type="Proteomes" id="UP000265816"/>
    </source>
</evidence>
<keyword evidence="6" id="KW-0378">Hydrolase</keyword>
<dbReference type="GO" id="GO:0004176">
    <property type="term" value="F:ATP-dependent peptidase activity"/>
    <property type="evidence" value="ECO:0007669"/>
    <property type="project" value="InterPro"/>
</dbReference>
<keyword evidence="9" id="KW-0482">Metalloprotease</keyword>
<evidence type="ECO:0000256" key="9">
    <source>
        <dbReference type="ARBA" id="ARBA00023049"/>
    </source>
</evidence>
<evidence type="ECO:0000256" key="1">
    <source>
        <dbReference type="ARBA" id="ARBA00001947"/>
    </source>
</evidence>
<keyword evidence="11" id="KW-0812">Transmembrane</keyword>
<evidence type="ECO:0000256" key="4">
    <source>
        <dbReference type="ARBA" id="ARBA00022723"/>
    </source>
</evidence>
<dbReference type="Pfam" id="PF00004">
    <property type="entry name" value="AAA"/>
    <property type="match status" value="1"/>
</dbReference>
<dbReference type="Gene3D" id="1.20.58.760">
    <property type="entry name" value="Peptidase M41"/>
    <property type="match status" value="1"/>
</dbReference>
<dbReference type="InterPro" id="IPR000642">
    <property type="entry name" value="Peptidase_M41"/>
</dbReference>
<dbReference type="Proteomes" id="UP000265816">
    <property type="component" value="Unassembled WGS sequence"/>
</dbReference>
<keyword evidence="5" id="KW-0547">Nucleotide-binding</keyword>
<dbReference type="GO" id="GO:0016887">
    <property type="term" value="F:ATP hydrolysis activity"/>
    <property type="evidence" value="ECO:0007669"/>
    <property type="project" value="InterPro"/>
</dbReference>
<dbReference type="PANTHER" id="PTHR23076:SF97">
    <property type="entry name" value="ATP-DEPENDENT ZINC METALLOPROTEASE YME1L1"/>
    <property type="match status" value="1"/>
</dbReference>
<evidence type="ECO:0000256" key="2">
    <source>
        <dbReference type="ARBA" id="ARBA00010044"/>
    </source>
</evidence>
<sequence>MIDRFDKELGKLNSNYSKRLSKIVPILVFTILIMIATLTWFVQSASHEITVPFSSMANTVERLNGETATLTEQADGSLELQTKDATYVSQVPPNSQMVEKLVENHNVNYVYSNNSKYGTWIIAGVLVAMTGTAIVIQRKAQGGAGTSGKLKSGVSKPSPLPDITLDDVGGLQDEMKEEILQTLSILKDKDRSSRMGIKPPKGILLYGPPGTGKTLLAQAMAHELNANFFTASGSAFNEMFIGVGASRVRSLFQNARKQTPAVIFIDEVDALAGKRKPHGGEEAEKTLTELLVQLDGGHDNDGILFIAATNRKDMLDDAFLRPGRIDFSFQVPLPDMRGRREIIDIHLKGKNISEGVLDSIDNLAESTSGFSGAELQSLFETASRRALRNGQDTIEKSDIDYALDRTILGNTNRPLQDLDTKRRVAIHEAGHALVSSVTKPGSVRKATIIPRGQALGYVAPVPKELQLSTTSDLLDRVAMILAGGVAERLILGEHSIGVSGDVQQAKQIIEQMVDTGLLQEGFTLTFNKGDKETKMQELFQDALEKAELIIRSRESQFHSLVESLMKKETLEGDEVEEIVHNLQPLEEVIFA</sequence>
<keyword evidence="11" id="KW-1133">Transmembrane helix</keyword>
<evidence type="ECO:0000259" key="12">
    <source>
        <dbReference type="SMART" id="SM00382"/>
    </source>
</evidence>
<dbReference type="InterPro" id="IPR027417">
    <property type="entry name" value="P-loop_NTPase"/>
</dbReference>
<comment type="cofactor">
    <cofactor evidence="1">
        <name>Zn(2+)</name>
        <dbReference type="ChEBI" id="CHEBI:29105"/>
    </cofactor>
</comment>
<protein>
    <submittedName>
        <fullName evidence="13">AAA family ATPase</fullName>
    </submittedName>
</protein>
<accession>A0A398BDU5</accession>
<name>A0A398BDU5_9BACI</name>
<dbReference type="Gene3D" id="1.10.8.60">
    <property type="match status" value="1"/>
</dbReference>
<organism evidence="13 14">
    <name type="scientific">Mesobacillus zeae</name>
    <dbReference type="NCBI Taxonomy" id="1917180"/>
    <lineage>
        <taxon>Bacteria</taxon>
        <taxon>Bacillati</taxon>
        <taxon>Bacillota</taxon>
        <taxon>Bacilli</taxon>
        <taxon>Bacillales</taxon>
        <taxon>Bacillaceae</taxon>
        <taxon>Mesobacillus</taxon>
    </lineage>
</organism>
<keyword evidence="7" id="KW-0862">Zinc</keyword>
<dbReference type="SUPFAM" id="SSF52540">
    <property type="entry name" value="P-loop containing nucleoside triphosphate hydrolases"/>
    <property type="match status" value="1"/>
</dbReference>
<gene>
    <name evidence="13" type="ORF">D1970_02280</name>
</gene>
<evidence type="ECO:0000256" key="3">
    <source>
        <dbReference type="ARBA" id="ARBA00022670"/>
    </source>
</evidence>
<dbReference type="InterPro" id="IPR003593">
    <property type="entry name" value="AAA+_ATPase"/>
</dbReference>
<dbReference type="PANTHER" id="PTHR23076">
    <property type="entry name" value="METALLOPROTEASE M41 FTSH"/>
    <property type="match status" value="1"/>
</dbReference>
<evidence type="ECO:0000313" key="13">
    <source>
        <dbReference type="EMBL" id="RID88365.1"/>
    </source>
</evidence>
<dbReference type="FunFam" id="3.40.50.300:FF:001025">
    <property type="entry name" value="ATPase family, AAA domain-containing 2B"/>
    <property type="match status" value="1"/>
</dbReference>
<evidence type="ECO:0000256" key="6">
    <source>
        <dbReference type="ARBA" id="ARBA00022801"/>
    </source>
</evidence>